<dbReference type="Proteomes" id="UP000800096">
    <property type="component" value="Unassembled WGS sequence"/>
</dbReference>
<evidence type="ECO:0000313" key="1">
    <source>
        <dbReference type="EMBL" id="KAF1919320.1"/>
    </source>
</evidence>
<sequence>MALIYICRGCQLYIKRDDKSPFENGTVLYRPSLGAENAMSQATAMSRNGSEAKATVSSWAVALCAAGFLAWRSAASPDLKFDNPSWGNCPLPAPRSFPLVQP</sequence>
<name>A0A6A5QWV8_AMPQU</name>
<evidence type="ECO:0000313" key="2">
    <source>
        <dbReference type="Proteomes" id="UP000800096"/>
    </source>
</evidence>
<proteinExistence type="predicted"/>
<keyword evidence="2" id="KW-1185">Reference proteome</keyword>
<dbReference type="EMBL" id="ML979133">
    <property type="protein sequence ID" value="KAF1919320.1"/>
    <property type="molecule type" value="Genomic_DNA"/>
</dbReference>
<protein>
    <submittedName>
        <fullName evidence="1">Uncharacterized protein</fullName>
    </submittedName>
</protein>
<accession>A0A6A5QWV8</accession>
<gene>
    <name evidence="1" type="ORF">BDU57DRAFT_512355</name>
</gene>
<reference evidence="1" key="1">
    <citation type="journal article" date="2020" name="Stud. Mycol.">
        <title>101 Dothideomycetes genomes: a test case for predicting lifestyles and emergence of pathogens.</title>
        <authorList>
            <person name="Haridas S."/>
            <person name="Albert R."/>
            <person name="Binder M."/>
            <person name="Bloem J."/>
            <person name="Labutti K."/>
            <person name="Salamov A."/>
            <person name="Andreopoulos B."/>
            <person name="Baker S."/>
            <person name="Barry K."/>
            <person name="Bills G."/>
            <person name="Bluhm B."/>
            <person name="Cannon C."/>
            <person name="Castanera R."/>
            <person name="Culley D."/>
            <person name="Daum C."/>
            <person name="Ezra D."/>
            <person name="Gonzalez J."/>
            <person name="Henrissat B."/>
            <person name="Kuo A."/>
            <person name="Liang C."/>
            <person name="Lipzen A."/>
            <person name="Lutzoni F."/>
            <person name="Magnuson J."/>
            <person name="Mondo S."/>
            <person name="Nolan M."/>
            <person name="Ohm R."/>
            <person name="Pangilinan J."/>
            <person name="Park H.-J."/>
            <person name="Ramirez L."/>
            <person name="Alfaro M."/>
            <person name="Sun H."/>
            <person name="Tritt A."/>
            <person name="Yoshinaga Y."/>
            <person name="Zwiers L.-H."/>
            <person name="Turgeon B."/>
            <person name="Goodwin S."/>
            <person name="Spatafora J."/>
            <person name="Crous P."/>
            <person name="Grigoriev I."/>
        </authorList>
    </citation>
    <scope>NUCLEOTIDE SEQUENCE</scope>
    <source>
        <strain evidence="1">HMLAC05119</strain>
    </source>
</reference>
<dbReference type="AlphaFoldDB" id="A0A6A5QWV8"/>
<organism evidence="1 2">
    <name type="scientific">Ampelomyces quisqualis</name>
    <name type="common">Powdery mildew agent</name>
    <dbReference type="NCBI Taxonomy" id="50730"/>
    <lineage>
        <taxon>Eukaryota</taxon>
        <taxon>Fungi</taxon>
        <taxon>Dikarya</taxon>
        <taxon>Ascomycota</taxon>
        <taxon>Pezizomycotina</taxon>
        <taxon>Dothideomycetes</taxon>
        <taxon>Pleosporomycetidae</taxon>
        <taxon>Pleosporales</taxon>
        <taxon>Pleosporineae</taxon>
        <taxon>Phaeosphaeriaceae</taxon>
        <taxon>Ampelomyces</taxon>
    </lineage>
</organism>